<proteinExistence type="predicted"/>
<keyword evidence="3" id="KW-1185">Reference proteome</keyword>
<name>A0A433SJL6_ELYCH</name>
<evidence type="ECO:0008006" key="4">
    <source>
        <dbReference type="Google" id="ProtNLM"/>
    </source>
</evidence>
<evidence type="ECO:0000313" key="2">
    <source>
        <dbReference type="EMBL" id="RUS69289.1"/>
    </source>
</evidence>
<reference evidence="2 3" key="1">
    <citation type="submission" date="2019-01" db="EMBL/GenBank/DDBJ databases">
        <title>A draft genome assembly of the solar-powered sea slug Elysia chlorotica.</title>
        <authorList>
            <person name="Cai H."/>
            <person name="Li Q."/>
            <person name="Fang X."/>
            <person name="Li J."/>
            <person name="Curtis N.E."/>
            <person name="Altenburger A."/>
            <person name="Shibata T."/>
            <person name="Feng M."/>
            <person name="Maeda T."/>
            <person name="Schwartz J.A."/>
            <person name="Shigenobu S."/>
            <person name="Lundholm N."/>
            <person name="Nishiyama T."/>
            <person name="Yang H."/>
            <person name="Hasebe M."/>
            <person name="Li S."/>
            <person name="Pierce S.K."/>
            <person name="Wang J."/>
        </authorList>
    </citation>
    <scope>NUCLEOTIDE SEQUENCE [LARGE SCALE GENOMIC DNA]</scope>
    <source>
        <strain evidence="2">EC2010</strain>
        <tissue evidence="2">Whole organism of an adult</tissue>
    </source>
</reference>
<dbReference type="Proteomes" id="UP000271974">
    <property type="component" value="Unassembled WGS sequence"/>
</dbReference>
<dbReference type="EMBL" id="RQTK01001743">
    <property type="protein sequence ID" value="RUS69289.1"/>
    <property type="molecule type" value="Genomic_DNA"/>
</dbReference>
<dbReference type="OrthoDB" id="6191050at2759"/>
<feature type="signal peptide" evidence="1">
    <location>
        <begin position="1"/>
        <end position="16"/>
    </location>
</feature>
<gene>
    <name evidence="2" type="ORF">EGW08_022948</name>
</gene>
<dbReference type="AlphaFoldDB" id="A0A433SJL6"/>
<evidence type="ECO:0000313" key="3">
    <source>
        <dbReference type="Proteomes" id="UP000271974"/>
    </source>
</evidence>
<comment type="caution">
    <text evidence="2">The sequence shown here is derived from an EMBL/GenBank/DDBJ whole genome shotgun (WGS) entry which is preliminary data.</text>
</comment>
<feature type="chain" id="PRO_5019074768" description="SWIM-type domain-containing protein" evidence="1">
    <location>
        <begin position="17"/>
        <end position="401"/>
    </location>
</feature>
<accession>A0A433SJL6</accession>
<organism evidence="2 3">
    <name type="scientific">Elysia chlorotica</name>
    <name type="common">Eastern emerald elysia</name>
    <name type="synonym">Sea slug</name>
    <dbReference type="NCBI Taxonomy" id="188477"/>
    <lineage>
        <taxon>Eukaryota</taxon>
        <taxon>Metazoa</taxon>
        <taxon>Spiralia</taxon>
        <taxon>Lophotrochozoa</taxon>
        <taxon>Mollusca</taxon>
        <taxon>Gastropoda</taxon>
        <taxon>Heterobranchia</taxon>
        <taxon>Euthyneura</taxon>
        <taxon>Panpulmonata</taxon>
        <taxon>Sacoglossa</taxon>
        <taxon>Placobranchoidea</taxon>
        <taxon>Plakobranchidae</taxon>
        <taxon>Elysia</taxon>
    </lineage>
</organism>
<protein>
    <recommendedName>
        <fullName evidence="4">SWIM-type domain-containing protein</fullName>
    </recommendedName>
</protein>
<evidence type="ECO:0000256" key="1">
    <source>
        <dbReference type="SAM" id="SignalP"/>
    </source>
</evidence>
<sequence>MRELLILLIFLAVGDGVDVRTKPAPRPTFHRCNWCGIGARCINNRFCRCLPSYIGDAYFLCWRPEQHDVCQVIDDPVLTTENNEAVSLAYLDKAYLVDKLVRGNGNRKCRIRITETRQRKKGKSLPNSIRVRLDLMKLNRNPICSLEFKLIAEANALGDLKWKIESVVTLPGGEGVTMQRKPWRVMEDIEKKEHVLFSCNCPVYFKVTKGKILQVRIPCCGHFLGFRPQVRKLGWLKAGFFLRSRKESPMTLPPGPLPETFPLCLRPGYSVSDVASRLGLTNTRHAMSYLALTNLPDEDLDGSAVRTAMVNALRTCPAPKLRTLMYAADFLYSNAPFIREASGSTPGYGNIMDLLKKAADWFCDSNVSSCQSILDTINTVARGIVSNRPSLDAFVTNNCTV</sequence>
<keyword evidence="1" id="KW-0732">Signal</keyword>